<dbReference type="CDD" id="cd23992">
    <property type="entry name" value="PBP_GOBP"/>
    <property type="match status" value="1"/>
</dbReference>
<dbReference type="InterPro" id="IPR036728">
    <property type="entry name" value="PBP_GOBP_sf"/>
</dbReference>
<name>A0A6J1P0R0_BICAN</name>
<dbReference type="Pfam" id="PF01395">
    <property type="entry name" value="PBP_GOBP"/>
    <property type="match status" value="1"/>
</dbReference>
<dbReference type="SMART" id="SM00708">
    <property type="entry name" value="PhBP"/>
    <property type="match status" value="1"/>
</dbReference>
<dbReference type="KEGG" id="bany:112056392"/>
<dbReference type="OrthoDB" id="6610259at2759"/>
<evidence type="ECO:0000313" key="3">
    <source>
        <dbReference type="RefSeq" id="XP_023952584.2"/>
    </source>
</evidence>
<dbReference type="AlphaFoldDB" id="A0A6J1P0R0"/>
<dbReference type="GO" id="GO:0005549">
    <property type="term" value="F:odorant binding"/>
    <property type="evidence" value="ECO:0007669"/>
    <property type="project" value="InterPro"/>
</dbReference>
<keyword evidence="2" id="KW-1185">Reference proteome</keyword>
<dbReference type="PANTHER" id="PTHR21364:SF1">
    <property type="entry name" value="GENERAL ODORANT-BINDING PROTEIN LUSH"/>
    <property type="match status" value="1"/>
</dbReference>
<accession>A0A6J1P0R0</accession>
<reference evidence="3" key="1">
    <citation type="submission" date="2025-08" db="UniProtKB">
        <authorList>
            <consortium name="RefSeq"/>
        </authorList>
    </citation>
    <scope>IDENTIFICATION</scope>
</reference>
<keyword evidence="1" id="KW-0732">Signal</keyword>
<dbReference type="InterPro" id="IPR006170">
    <property type="entry name" value="PBP/GOBP"/>
</dbReference>
<dbReference type="SUPFAM" id="SSF47565">
    <property type="entry name" value="Insect pheromone/odorant-binding proteins"/>
    <property type="match status" value="1"/>
</dbReference>
<dbReference type="RefSeq" id="XP_023952584.2">
    <property type="nucleotide sequence ID" value="XM_024096816.2"/>
</dbReference>
<proteinExistence type="predicted"/>
<protein>
    <submittedName>
        <fullName evidence="3">General odorant-binding protein 72-like isoform X2</fullName>
    </submittedName>
</protein>
<evidence type="ECO:0000256" key="1">
    <source>
        <dbReference type="SAM" id="SignalP"/>
    </source>
</evidence>
<dbReference type="GeneID" id="112056392"/>
<organism evidence="2 3">
    <name type="scientific">Bicyclus anynana</name>
    <name type="common">Squinting bush brown butterfly</name>
    <dbReference type="NCBI Taxonomy" id="110368"/>
    <lineage>
        <taxon>Eukaryota</taxon>
        <taxon>Metazoa</taxon>
        <taxon>Ecdysozoa</taxon>
        <taxon>Arthropoda</taxon>
        <taxon>Hexapoda</taxon>
        <taxon>Insecta</taxon>
        <taxon>Pterygota</taxon>
        <taxon>Neoptera</taxon>
        <taxon>Endopterygota</taxon>
        <taxon>Lepidoptera</taxon>
        <taxon>Glossata</taxon>
        <taxon>Ditrysia</taxon>
        <taxon>Papilionoidea</taxon>
        <taxon>Nymphalidae</taxon>
        <taxon>Satyrinae</taxon>
        <taxon>Satyrini</taxon>
        <taxon>Mycalesina</taxon>
        <taxon>Bicyclus</taxon>
    </lineage>
</organism>
<gene>
    <name evidence="3" type="primary">LOC112056392</name>
</gene>
<sequence length="140" mass="15860">MSILIAVVKFLLALTLCDAMTMKQIKSTGKMMRKTCQPKINVADEKIDPLNEGVFIEEKEVMCYIACIMKMANAVKNNKLNYEAAMKQADILFPEEIKQPAKDAITACRKVADSYKDICEASFFVTKCIYNHNPAIFYFP</sequence>
<feature type="chain" id="PRO_5047000424" evidence="1">
    <location>
        <begin position="20"/>
        <end position="140"/>
    </location>
</feature>
<dbReference type="GO" id="GO:0042048">
    <property type="term" value="P:olfactory behavior"/>
    <property type="evidence" value="ECO:0007669"/>
    <property type="project" value="TreeGrafter"/>
</dbReference>
<dbReference type="GO" id="GO:0035275">
    <property type="term" value="F:dibutyl phthalate binding"/>
    <property type="evidence" value="ECO:0007669"/>
    <property type="project" value="TreeGrafter"/>
</dbReference>
<dbReference type="GO" id="GO:0005576">
    <property type="term" value="C:extracellular region"/>
    <property type="evidence" value="ECO:0007669"/>
    <property type="project" value="UniProtKB-SubCell"/>
</dbReference>
<dbReference type="PANTHER" id="PTHR21364">
    <property type="entry name" value="GENERAL ODORANT-BINDING PROTEIN 19A"/>
    <property type="match status" value="1"/>
</dbReference>
<dbReference type="Proteomes" id="UP001652582">
    <property type="component" value="Chromosome 16"/>
</dbReference>
<dbReference type="SMR" id="A0A6J1P0R0"/>
<dbReference type="Gene3D" id="1.10.238.20">
    <property type="entry name" value="Pheromone/general odorant binding protein domain"/>
    <property type="match status" value="1"/>
</dbReference>
<evidence type="ECO:0000313" key="2">
    <source>
        <dbReference type="Proteomes" id="UP001652582"/>
    </source>
</evidence>
<feature type="signal peptide" evidence="1">
    <location>
        <begin position="1"/>
        <end position="19"/>
    </location>
</feature>
<dbReference type="GO" id="GO:0007608">
    <property type="term" value="P:sensory perception of smell"/>
    <property type="evidence" value="ECO:0007669"/>
    <property type="project" value="TreeGrafter"/>
</dbReference>